<dbReference type="EMBL" id="QKWP01000513">
    <property type="protein sequence ID" value="RIB18847.1"/>
    <property type="molecule type" value="Genomic_DNA"/>
</dbReference>
<organism evidence="1 2">
    <name type="scientific">Gigaspora rosea</name>
    <dbReference type="NCBI Taxonomy" id="44941"/>
    <lineage>
        <taxon>Eukaryota</taxon>
        <taxon>Fungi</taxon>
        <taxon>Fungi incertae sedis</taxon>
        <taxon>Mucoromycota</taxon>
        <taxon>Glomeromycotina</taxon>
        <taxon>Glomeromycetes</taxon>
        <taxon>Diversisporales</taxon>
        <taxon>Gigasporaceae</taxon>
        <taxon>Gigaspora</taxon>
    </lineage>
</organism>
<dbReference type="OrthoDB" id="2448326at2759"/>
<dbReference type="Proteomes" id="UP000266673">
    <property type="component" value="Unassembled WGS sequence"/>
</dbReference>
<comment type="caution">
    <text evidence="1">The sequence shown here is derived from an EMBL/GenBank/DDBJ whole genome shotgun (WGS) entry which is preliminary data.</text>
</comment>
<proteinExistence type="predicted"/>
<keyword evidence="2" id="KW-1185">Reference proteome</keyword>
<gene>
    <name evidence="1" type="ORF">C2G38_2183499</name>
</gene>
<evidence type="ECO:0000313" key="2">
    <source>
        <dbReference type="Proteomes" id="UP000266673"/>
    </source>
</evidence>
<protein>
    <submittedName>
        <fullName evidence="1">Uncharacterized protein</fullName>
    </submittedName>
</protein>
<accession>A0A397VC17</accession>
<sequence>MSQTAGSSQHQQRKRRPAYELPCALASSVSLHDGSGLLECETKERQTIRHADSNLAKNRLPLYNSFFPELIQIQTHLEDFSLCEKHYNQLIVSDFLRQVLTSSNYKNKRQAHNLDLENELVEKQARTEHAYEIEVEKNTCEIGIQSYEFSNKNTLDIGIQVTDNMLHTLDNYINILQTQLSIKMNEIENLQKQLDYAYDYVIESWERIQEINKINKELSDQNNALKYCWENHYNNQKKRIDSIVQIANYERQNVYNDIESLILNKQRFFLNSLLNFVPENWLANRNPVFVNFINTLTRNDNNNRSYTLNEKLFKRIVAIDAIYGSRHKNYVSEINLALSGIKYSLARSKTITDIDNHIISSGSYTKFVNWLESLAVEHEPLPKGLLFLAFDYEQRVQYNYLDRGYNTVIYHTVTSFVALNMNKNDQAQFTTTPWLYDSLNDQQYEKLYYPTPEMNAECEYELNIYLTSILEELITEKSQEINTIDQIMKNQKGVRSHSKWCKKCNTTNIDNKKRTCPNCNEKLDTLAALQAESANELIQVDNITSQSRTPIIKTYEYAQNQKVSYLEHISITQQSEPDQDIVVWKWARKWLPVTCDGVPYNLAQKIKDDFPWLILISGALHEEMNMLKSFVELNWSIDIRQLATLQGYRTENQLGFFKKCADYHKSWDSICNIYRHAMACELLWPYVVATDDPSVDGVRNNRPLLVNAARRMFAPIWSGRRHPIYRSIEITYEVQLMRLNPEIRQCIELYSVILRSGYSNQHQGLDAILEEVNKSLKALISPVPSQKHWRIAARNCTKFIKLRHMLFNMIRHTDNKSSGGRSRPDYISESQKFRVQLRKMGFLNPQNNDRAFKGLGGTFNNKQSPLPLPIPITVQEEAAAMSEENMKKDDLLVLINSLLNSINIFDRPKYRGLKQKTRGQLLEILQNIKNLHNDQDKFENEIEPENK</sequence>
<dbReference type="AlphaFoldDB" id="A0A397VC17"/>
<name>A0A397VC17_9GLOM</name>
<reference evidence="1 2" key="1">
    <citation type="submission" date="2018-06" db="EMBL/GenBank/DDBJ databases">
        <title>Comparative genomics reveals the genomic features of Rhizophagus irregularis, R. cerebriforme, R. diaphanum and Gigaspora rosea, and their symbiotic lifestyle signature.</title>
        <authorList>
            <person name="Morin E."/>
            <person name="San Clemente H."/>
            <person name="Chen E.C.H."/>
            <person name="De La Providencia I."/>
            <person name="Hainaut M."/>
            <person name="Kuo A."/>
            <person name="Kohler A."/>
            <person name="Murat C."/>
            <person name="Tang N."/>
            <person name="Roy S."/>
            <person name="Loubradou J."/>
            <person name="Henrissat B."/>
            <person name="Grigoriev I.V."/>
            <person name="Corradi N."/>
            <person name="Roux C."/>
            <person name="Martin F.M."/>
        </authorList>
    </citation>
    <scope>NUCLEOTIDE SEQUENCE [LARGE SCALE GENOMIC DNA]</scope>
    <source>
        <strain evidence="1 2">DAOM 194757</strain>
    </source>
</reference>
<evidence type="ECO:0000313" key="1">
    <source>
        <dbReference type="EMBL" id="RIB18847.1"/>
    </source>
</evidence>